<organism evidence="13">
    <name type="scientific">hydrothermal vent metagenome</name>
    <dbReference type="NCBI Taxonomy" id="652676"/>
    <lineage>
        <taxon>unclassified sequences</taxon>
        <taxon>metagenomes</taxon>
        <taxon>ecological metagenomes</taxon>
    </lineage>
</organism>
<gene>
    <name evidence="13" type="ORF">MNBD_NITROSPINAE01-678</name>
</gene>
<dbReference type="InterPro" id="IPR052029">
    <property type="entry name" value="PpiD_chaperone"/>
</dbReference>
<dbReference type="PROSITE" id="PS01096">
    <property type="entry name" value="PPIC_PPIASE_1"/>
    <property type="match status" value="1"/>
</dbReference>
<comment type="similarity">
    <text evidence="8">Belongs to the PpiD chaperone family.</text>
</comment>
<dbReference type="InterPro" id="IPR000297">
    <property type="entry name" value="PPIase_PpiC"/>
</dbReference>
<sequence>MLDVFREGAKTWVSRMLIWFVALTFVGTAFAVWGKGTSTPEDAAAVVKGESISKRQLSERTRQVEGMFRKQFEGLDPSMLKSLNASAVAMNSLVDVVLQSKAAQSAGVTVTDGELSDAVRSMNEFYTAGAFDGRRYIEVLKRNGMTPKGFEDSVRADILVGKFKMLINEDVYVSNIEAMNQYAYEHQQVVVEYVDVNKETMKPKVSVDEEKAKAWFEDKKQTFEEPEKRDFKSVVINFASLAEKVEPTDEEIEQYYRDNSEQFAVPEKVHARQILVKVSPTASDEEIKDATAKIEKAYGRIAIVGDDFADVAKEMSEGPSAENGGDVGTFQRGVMVAEFDKVVFGLEPGKISSPFQTEFGLHVVEAISHEKSRIPELAEVKSQVKEMVARKKASVEGRKTLEQVRDRLVAGSDLKSILTSFAGVEVRDYSAIKGIPVISFEYPSELIDNFVFKLPAKGVSEIMDLMDASLFIVVESIQEPKVPTYEEVKAKVLDAYKSTLAFKKADEVALEIEKAVKDGGDLKTLAEANGLTMKTTKPFSRAERKKAGESARNRGMREEVFALSVGESVASPTGAGHVVLKVLSRPPLDETKVEKEIAGFKKTLIEKKKSRVYSEFLANLRKKAEADGEINIIVNLDKKI</sequence>
<evidence type="ECO:0000256" key="2">
    <source>
        <dbReference type="ARBA" id="ARBA00022475"/>
    </source>
</evidence>
<reference evidence="13" key="1">
    <citation type="submission" date="2018-06" db="EMBL/GenBank/DDBJ databases">
        <authorList>
            <person name="Zhirakovskaya E."/>
        </authorList>
    </citation>
    <scope>NUCLEOTIDE SEQUENCE</scope>
</reference>
<evidence type="ECO:0000259" key="12">
    <source>
        <dbReference type="PROSITE" id="PS50198"/>
    </source>
</evidence>
<feature type="domain" description="PpiC" evidence="12">
    <location>
        <begin position="266"/>
        <end position="368"/>
    </location>
</feature>
<evidence type="ECO:0000256" key="6">
    <source>
        <dbReference type="ARBA" id="ARBA00023136"/>
    </source>
</evidence>
<keyword evidence="4 11" id="KW-0812">Transmembrane</keyword>
<feature type="transmembrane region" description="Helical" evidence="11">
    <location>
        <begin position="12"/>
        <end position="33"/>
    </location>
</feature>
<evidence type="ECO:0000256" key="11">
    <source>
        <dbReference type="SAM" id="Phobius"/>
    </source>
</evidence>
<dbReference type="SUPFAM" id="SSF109998">
    <property type="entry name" value="Triger factor/SurA peptide-binding domain-like"/>
    <property type="match status" value="1"/>
</dbReference>
<evidence type="ECO:0000256" key="5">
    <source>
        <dbReference type="ARBA" id="ARBA00022989"/>
    </source>
</evidence>
<name>A0A3B1CMH1_9ZZZZ</name>
<dbReference type="PROSITE" id="PS50198">
    <property type="entry name" value="PPIC_PPIASE_2"/>
    <property type="match status" value="1"/>
</dbReference>
<evidence type="ECO:0000256" key="9">
    <source>
        <dbReference type="ARBA" id="ARBA00040743"/>
    </source>
</evidence>
<dbReference type="InterPro" id="IPR023058">
    <property type="entry name" value="PPIase_PpiC_CS"/>
</dbReference>
<evidence type="ECO:0000256" key="7">
    <source>
        <dbReference type="ARBA" id="ARBA00023186"/>
    </source>
</evidence>
<accession>A0A3B1CMH1</accession>
<dbReference type="SUPFAM" id="SSF54534">
    <property type="entry name" value="FKBP-like"/>
    <property type="match status" value="1"/>
</dbReference>
<keyword evidence="3" id="KW-0997">Cell inner membrane</keyword>
<proteinExistence type="inferred from homology"/>
<dbReference type="InterPro" id="IPR027304">
    <property type="entry name" value="Trigger_fact/SurA_dom_sf"/>
</dbReference>
<dbReference type="Pfam" id="PF00639">
    <property type="entry name" value="Rotamase"/>
    <property type="match status" value="1"/>
</dbReference>
<evidence type="ECO:0000256" key="10">
    <source>
        <dbReference type="ARBA" id="ARBA00042775"/>
    </source>
</evidence>
<dbReference type="Gene3D" id="1.10.4030.10">
    <property type="entry name" value="Porin chaperone SurA, peptide-binding domain"/>
    <property type="match status" value="1"/>
</dbReference>
<evidence type="ECO:0000256" key="8">
    <source>
        <dbReference type="ARBA" id="ARBA00038408"/>
    </source>
</evidence>
<dbReference type="EMBL" id="UOGC01000100">
    <property type="protein sequence ID" value="VAX20085.1"/>
    <property type="molecule type" value="Genomic_DNA"/>
</dbReference>
<keyword evidence="6 11" id="KW-0472">Membrane</keyword>
<dbReference type="AlphaFoldDB" id="A0A3B1CMH1"/>
<dbReference type="PANTHER" id="PTHR47529:SF1">
    <property type="entry name" value="PERIPLASMIC CHAPERONE PPID"/>
    <property type="match status" value="1"/>
</dbReference>
<dbReference type="PANTHER" id="PTHR47529">
    <property type="entry name" value="PEPTIDYL-PROLYL CIS-TRANS ISOMERASE D"/>
    <property type="match status" value="1"/>
</dbReference>
<keyword evidence="2" id="KW-1003">Cell membrane</keyword>
<keyword evidence="5 11" id="KW-1133">Transmembrane helix</keyword>
<dbReference type="Gene3D" id="3.10.50.40">
    <property type="match status" value="1"/>
</dbReference>
<evidence type="ECO:0000256" key="4">
    <source>
        <dbReference type="ARBA" id="ARBA00022692"/>
    </source>
</evidence>
<dbReference type="GO" id="GO:0005886">
    <property type="term" value="C:plasma membrane"/>
    <property type="evidence" value="ECO:0007669"/>
    <property type="project" value="UniProtKB-SubCell"/>
</dbReference>
<comment type="subcellular location">
    <subcellularLocation>
        <location evidence="1">Cell inner membrane</location>
        <topology evidence="1">Single-pass type II membrane protein</topology>
        <orientation evidence="1">Periplasmic side</orientation>
    </subcellularLocation>
</comment>
<evidence type="ECO:0000256" key="3">
    <source>
        <dbReference type="ARBA" id="ARBA00022519"/>
    </source>
</evidence>
<dbReference type="Pfam" id="PF13624">
    <property type="entry name" value="SurA_N_3"/>
    <property type="match status" value="1"/>
</dbReference>
<keyword evidence="7" id="KW-0143">Chaperone</keyword>
<dbReference type="InterPro" id="IPR046357">
    <property type="entry name" value="PPIase_dom_sf"/>
</dbReference>
<evidence type="ECO:0000313" key="13">
    <source>
        <dbReference type="EMBL" id="VAX20085.1"/>
    </source>
</evidence>
<dbReference type="GO" id="GO:0003755">
    <property type="term" value="F:peptidyl-prolyl cis-trans isomerase activity"/>
    <property type="evidence" value="ECO:0007669"/>
    <property type="project" value="InterPro"/>
</dbReference>
<evidence type="ECO:0000256" key="1">
    <source>
        <dbReference type="ARBA" id="ARBA00004382"/>
    </source>
</evidence>
<protein>
    <recommendedName>
        <fullName evidence="9">Periplasmic chaperone PpiD</fullName>
    </recommendedName>
    <alternativeName>
        <fullName evidence="10">Periplasmic folding chaperone</fullName>
    </alternativeName>
</protein>